<dbReference type="EMBL" id="GG671513">
    <property type="protein sequence ID" value="EER18747.1"/>
    <property type="molecule type" value="Genomic_DNA"/>
</dbReference>
<feature type="chain" id="PRO_5005668107" description="SHSP domain-containing protein" evidence="2">
    <location>
        <begin position="20"/>
        <end position="338"/>
    </location>
</feature>
<evidence type="ECO:0000256" key="2">
    <source>
        <dbReference type="SAM" id="SignalP"/>
    </source>
</evidence>
<feature type="signal peptide" evidence="2">
    <location>
        <begin position="1"/>
        <end position="19"/>
    </location>
</feature>
<dbReference type="GeneID" id="9048990"/>
<keyword evidence="4" id="KW-1185">Reference proteome</keyword>
<evidence type="ECO:0008006" key="5">
    <source>
        <dbReference type="Google" id="ProtNLM"/>
    </source>
</evidence>
<dbReference type="OMA" id="MQRYYPM"/>
<dbReference type="Proteomes" id="UP000007800">
    <property type="component" value="Unassembled WGS sequence"/>
</dbReference>
<evidence type="ECO:0000313" key="4">
    <source>
        <dbReference type="Proteomes" id="UP000007800"/>
    </source>
</evidence>
<accession>C5K9H5</accession>
<name>C5K9H5_PERM5</name>
<proteinExistence type="predicted"/>
<gene>
    <name evidence="3" type="ORF">Pmar_PMAR006367</name>
</gene>
<dbReference type="InParanoid" id="C5K9H5"/>
<reference evidence="3 4" key="1">
    <citation type="submission" date="2008-07" db="EMBL/GenBank/DDBJ databases">
        <authorList>
            <person name="El-Sayed N."/>
            <person name="Caler E."/>
            <person name="Inman J."/>
            <person name="Amedeo P."/>
            <person name="Hass B."/>
            <person name="Wortman J."/>
        </authorList>
    </citation>
    <scope>NUCLEOTIDE SEQUENCE [LARGE SCALE GENOMIC DNA]</scope>
    <source>
        <strain evidence="4">ATCC 50983 / TXsc</strain>
    </source>
</reference>
<dbReference type="OrthoDB" id="442932at2759"/>
<organism evidence="4">
    <name type="scientific">Perkinsus marinus (strain ATCC 50983 / TXsc)</name>
    <dbReference type="NCBI Taxonomy" id="423536"/>
    <lineage>
        <taxon>Eukaryota</taxon>
        <taxon>Sar</taxon>
        <taxon>Alveolata</taxon>
        <taxon>Perkinsozoa</taxon>
        <taxon>Perkinsea</taxon>
        <taxon>Perkinsida</taxon>
        <taxon>Perkinsidae</taxon>
        <taxon>Perkinsus</taxon>
    </lineage>
</organism>
<evidence type="ECO:0000256" key="1">
    <source>
        <dbReference type="SAM" id="MobiDB-lite"/>
    </source>
</evidence>
<dbReference type="AlphaFoldDB" id="C5K9H5"/>
<feature type="region of interest" description="Disordered" evidence="1">
    <location>
        <begin position="224"/>
        <end position="245"/>
    </location>
</feature>
<protein>
    <recommendedName>
        <fullName evidence="5">SHSP domain-containing protein</fullName>
    </recommendedName>
</protein>
<evidence type="ECO:0000313" key="3">
    <source>
        <dbReference type="EMBL" id="EER18747.1"/>
    </source>
</evidence>
<dbReference type="RefSeq" id="XP_002786951.1">
    <property type="nucleotide sequence ID" value="XM_002786905.1"/>
</dbReference>
<sequence length="338" mass="36836">MRGYNCIALLPLLEVVVRAEKPGSTSSVVSQENGEEVLSDDMFGAPFNVDFGKGMGSGIIIPMGGISFVPMGELYDSIDDVHELAGGDKAVVAQSQQQQPKRLRHGMVPLANLFNGVIGQMLNQMMTGSLGGIEGESTFTMNTTAGEVVIAGQLPKQTLRTELGEEDNGITVKQVGKGIVLQVRKTNGPMVTDMQRYYPMSDDCLLDKTKVVYDQNSGKLRVTVPRNPGMSATGGKARNSGTDSDEIKRQLDEEAQKDGVKIRFGDDDTLTVIVPMSLGRIAKFNGSRIELESGRVVTIPVEIETLLDEYEADEEKMREYTFRSSEVSKNFPITNDEL</sequence>
<keyword evidence="2" id="KW-0732">Signal</keyword>